<reference evidence="2 3" key="1">
    <citation type="submission" date="2018-04" db="EMBL/GenBank/DDBJ databases">
        <title>Genome sequencing of Gemmobacter.</title>
        <authorList>
            <person name="Yi H."/>
            <person name="Baek M.-G."/>
        </authorList>
    </citation>
    <scope>NUCLEOTIDE SEQUENCE [LARGE SCALE GENOMIC DNA]</scope>
    <source>
        <strain evidence="2 3">HYN0069</strain>
    </source>
</reference>
<feature type="transmembrane region" description="Helical" evidence="1">
    <location>
        <begin position="55"/>
        <end position="74"/>
    </location>
</feature>
<organism evidence="2 3">
    <name type="scientific">Paragemmobacter aquarius</name>
    <dbReference type="NCBI Taxonomy" id="2169400"/>
    <lineage>
        <taxon>Bacteria</taxon>
        <taxon>Pseudomonadati</taxon>
        <taxon>Pseudomonadota</taxon>
        <taxon>Alphaproteobacteria</taxon>
        <taxon>Rhodobacterales</taxon>
        <taxon>Paracoccaceae</taxon>
        <taxon>Paragemmobacter</taxon>
    </lineage>
</organism>
<accession>A0A2S0UP08</accession>
<feature type="transmembrane region" description="Helical" evidence="1">
    <location>
        <begin position="178"/>
        <end position="196"/>
    </location>
</feature>
<keyword evidence="1" id="KW-0812">Transmembrane</keyword>
<gene>
    <name evidence="2" type="ORF">HYN69_14330</name>
</gene>
<feature type="transmembrane region" description="Helical" evidence="1">
    <location>
        <begin position="156"/>
        <end position="173"/>
    </location>
</feature>
<keyword evidence="3" id="KW-1185">Reference proteome</keyword>
<dbReference type="PANTHER" id="PTHR38592:SF3">
    <property type="entry name" value="BLL4819 PROTEIN"/>
    <property type="match status" value="1"/>
</dbReference>
<sequence length="384" mass="42259">MNDQTATIIPPVRVKAPRDPRLDVFRGLCLVMIFINHVPGNAFENYTSRNFGFSDAAEGFVLMSGIAAGLAYSLDFKAPMRLWSGFGRVWKRVWTLYMVHILTTMAAIAAASAVAVFLGNAEVLFLNQMKYLFIDPLRTFVGLTILTHQFGYVNILPLYLVLLAVAPLLLMAAWRKPLWLMAGSVMLWAVAGQWHLGMPNYPTPGNWFFNPLTWQLIFVTGLLTGVAMKDGRRFVPVRLWLQVLTGGFVLFAAVATQVQPVSEAMGHALWMLQDALGFPWFLTAFEKSYVTAPRLLHILALAYFLSSFPAVRRACGSVFGKPFELLGRQALPVFALGSVLCIGFQGVKHALGDSVALDAGLLAVGLAAQFALAAARQYWPKSPS</sequence>
<name>A0A2S0UP08_9RHOB</name>
<keyword evidence="1" id="KW-0472">Membrane</keyword>
<dbReference type="KEGG" id="geh:HYN69_14330"/>
<dbReference type="PIRSF" id="PIRSF028704">
    <property type="entry name" value="UPC028704"/>
    <property type="match status" value="1"/>
</dbReference>
<protein>
    <submittedName>
        <fullName evidence="2">OpgC domain-containing protein</fullName>
    </submittedName>
</protein>
<feature type="transmembrane region" description="Helical" evidence="1">
    <location>
        <begin position="331"/>
        <end position="347"/>
    </location>
</feature>
<dbReference type="InterPro" id="IPR014550">
    <property type="entry name" value="UCP028704_OpgC"/>
</dbReference>
<dbReference type="EMBL" id="CP028918">
    <property type="protein sequence ID" value="AWB49520.1"/>
    <property type="molecule type" value="Genomic_DNA"/>
</dbReference>
<dbReference type="AlphaFoldDB" id="A0A2S0UP08"/>
<dbReference type="OrthoDB" id="9775975at2"/>
<feature type="transmembrane region" description="Helical" evidence="1">
    <location>
        <begin position="359"/>
        <end position="379"/>
    </location>
</feature>
<keyword evidence="1" id="KW-1133">Transmembrane helix</keyword>
<proteinExistence type="predicted"/>
<evidence type="ECO:0000313" key="2">
    <source>
        <dbReference type="EMBL" id="AWB49520.1"/>
    </source>
</evidence>
<feature type="transmembrane region" description="Helical" evidence="1">
    <location>
        <begin position="94"/>
        <end position="119"/>
    </location>
</feature>
<evidence type="ECO:0000256" key="1">
    <source>
        <dbReference type="SAM" id="Phobius"/>
    </source>
</evidence>
<dbReference type="RefSeq" id="WP_108436337.1">
    <property type="nucleotide sequence ID" value="NZ_CP028918.1"/>
</dbReference>
<evidence type="ECO:0000313" key="3">
    <source>
        <dbReference type="Proteomes" id="UP000244496"/>
    </source>
</evidence>
<feature type="transmembrane region" description="Helical" evidence="1">
    <location>
        <begin position="239"/>
        <end position="258"/>
    </location>
</feature>
<dbReference type="Pfam" id="PF10129">
    <property type="entry name" value="OpgC_C"/>
    <property type="match status" value="1"/>
</dbReference>
<dbReference type="Proteomes" id="UP000244496">
    <property type="component" value="Chromosome"/>
</dbReference>
<feature type="transmembrane region" description="Helical" evidence="1">
    <location>
        <begin position="208"/>
        <end position="227"/>
    </location>
</feature>
<dbReference type="PANTHER" id="PTHR38592">
    <property type="entry name" value="BLL4819 PROTEIN"/>
    <property type="match status" value="1"/>
</dbReference>
<feature type="transmembrane region" description="Helical" evidence="1">
    <location>
        <begin position="295"/>
        <end position="311"/>
    </location>
</feature>
<feature type="transmembrane region" description="Helical" evidence="1">
    <location>
        <begin position="24"/>
        <end position="43"/>
    </location>
</feature>